<dbReference type="RefSeq" id="WP_169606422.1">
    <property type="nucleotide sequence ID" value="NZ_CP051682.1"/>
</dbReference>
<evidence type="ECO:0000313" key="2">
    <source>
        <dbReference type="Proteomes" id="UP000503278"/>
    </source>
</evidence>
<gene>
    <name evidence="1" type="ORF">HH214_05720</name>
</gene>
<reference evidence="1 2" key="1">
    <citation type="submission" date="2020-04" db="EMBL/GenBank/DDBJ databases">
        <title>Genome sequencing of novel species.</title>
        <authorList>
            <person name="Heo J."/>
            <person name="Kim S.-J."/>
            <person name="Kim J.-S."/>
            <person name="Hong S.-B."/>
            <person name="Kwon S.-W."/>
        </authorList>
    </citation>
    <scope>NUCLEOTIDE SEQUENCE [LARGE SCALE GENOMIC DNA]</scope>
    <source>
        <strain evidence="1 2">F39-2</strain>
    </source>
</reference>
<evidence type="ECO:0000313" key="1">
    <source>
        <dbReference type="EMBL" id="QJD95406.1"/>
    </source>
</evidence>
<organism evidence="1 2">
    <name type="scientific">Mucilaginibacter robiniae</name>
    <dbReference type="NCBI Taxonomy" id="2728022"/>
    <lineage>
        <taxon>Bacteria</taxon>
        <taxon>Pseudomonadati</taxon>
        <taxon>Bacteroidota</taxon>
        <taxon>Sphingobacteriia</taxon>
        <taxon>Sphingobacteriales</taxon>
        <taxon>Sphingobacteriaceae</taxon>
        <taxon>Mucilaginibacter</taxon>
    </lineage>
</organism>
<dbReference type="AlphaFoldDB" id="A0A7L5E504"/>
<sequence length="136" mass="15354">MNPDELTGMTVMVHPLLCDDPAGRMGQIGVIIEADRGKDDYLIRFDDMVLAHYSAGALQVLQPPEKLYELMENRATTLSPGIWKDLHSIALLQRYGSAIQLRTAFELVQQHEHLQPLVILSLEDALGEYRSRRVGR</sequence>
<accession>A0A7L5E504</accession>
<dbReference type="EMBL" id="CP051682">
    <property type="protein sequence ID" value="QJD95406.1"/>
    <property type="molecule type" value="Genomic_DNA"/>
</dbReference>
<proteinExistence type="predicted"/>
<name>A0A7L5E504_9SPHI</name>
<dbReference type="Proteomes" id="UP000503278">
    <property type="component" value="Chromosome"/>
</dbReference>
<protein>
    <submittedName>
        <fullName evidence="1">Uncharacterized protein</fullName>
    </submittedName>
</protein>
<dbReference type="KEGG" id="mrob:HH214_05720"/>
<keyword evidence="2" id="KW-1185">Reference proteome</keyword>